<accession>A0ACB8EVM3</accession>
<sequence>MHTPSRSSLCVKEPPGHTVGRNATKGVCLLFYSRSGEPPTFPRHQTVNWTIEGEVFARAGCARSDAFGDTLMGPGTHIWFLVICVAYLCSVPSCSEQLLDRFPSSISDNQYPHWPLPHRRNNALSIHFHNGLQVDLAIPHSKIQLKSALKMPCSACAEGATVADAPTCTS</sequence>
<evidence type="ECO:0000313" key="2">
    <source>
        <dbReference type="Proteomes" id="UP000827872"/>
    </source>
</evidence>
<organism evidence="1 2">
    <name type="scientific">Sphaerodactylus townsendi</name>
    <dbReference type="NCBI Taxonomy" id="933632"/>
    <lineage>
        <taxon>Eukaryota</taxon>
        <taxon>Metazoa</taxon>
        <taxon>Chordata</taxon>
        <taxon>Craniata</taxon>
        <taxon>Vertebrata</taxon>
        <taxon>Euteleostomi</taxon>
        <taxon>Lepidosauria</taxon>
        <taxon>Squamata</taxon>
        <taxon>Bifurcata</taxon>
        <taxon>Gekkota</taxon>
        <taxon>Sphaerodactylidae</taxon>
        <taxon>Sphaerodactylus</taxon>
    </lineage>
</organism>
<reference evidence="1" key="1">
    <citation type="submission" date="2021-08" db="EMBL/GenBank/DDBJ databases">
        <title>The first chromosome-level gecko genome reveals the dynamic sex chromosomes of Neotropical dwarf geckos (Sphaerodactylidae: Sphaerodactylus).</title>
        <authorList>
            <person name="Pinto B.J."/>
            <person name="Keating S.E."/>
            <person name="Gamble T."/>
        </authorList>
    </citation>
    <scope>NUCLEOTIDE SEQUENCE</scope>
    <source>
        <strain evidence="1">TG3544</strain>
    </source>
</reference>
<protein>
    <submittedName>
        <fullName evidence="1">Uncharacterized protein</fullName>
    </submittedName>
</protein>
<gene>
    <name evidence="1" type="ORF">K3G42_011011</name>
</gene>
<name>A0ACB8EVM3_9SAUR</name>
<evidence type="ECO:0000313" key="1">
    <source>
        <dbReference type="EMBL" id="KAH7996795.1"/>
    </source>
</evidence>
<comment type="caution">
    <text evidence="1">The sequence shown here is derived from an EMBL/GenBank/DDBJ whole genome shotgun (WGS) entry which is preliminary data.</text>
</comment>
<keyword evidence="2" id="KW-1185">Reference proteome</keyword>
<dbReference type="EMBL" id="CM037628">
    <property type="protein sequence ID" value="KAH7996795.1"/>
    <property type="molecule type" value="Genomic_DNA"/>
</dbReference>
<proteinExistence type="predicted"/>
<dbReference type="Proteomes" id="UP000827872">
    <property type="component" value="Linkage Group LG15"/>
</dbReference>